<feature type="chain" id="PRO_5026972451" description="Response regulatory domain-containing protein" evidence="3">
    <location>
        <begin position="25"/>
        <end position="990"/>
    </location>
</feature>
<proteinExistence type="predicted"/>
<keyword evidence="6" id="KW-1185">Reference proteome</keyword>
<evidence type="ECO:0000259" key="4">
    <source>
        <dbReference type="PROSITE" id="PS50110"/>
    </source>
</evidence>
<evidence type="ECO:0000256" key="3">
    <source>
        <dbReference type="SAM" id="SignalP"/>
    </source>
</evidence>
<name>A0A6P2DCC3_9BACT</name>
<dbReference type="Proteomes" id="UP000464178">
    <property type="component" value="Chromosome"/>
</dbReference>
<dbReference type="Gene3D" id="3.40.50.2300">
    <property type="match status" value="1"/>
</dbReference>
<keyword evidence="3" id="KW-0732">Signal</keyword>
<keyword evidence="1" id="KW-0597">Phosphoprotein</keyword>
<feature type="region of interest" description="Disordered" evidence="2">
    <location>
        <begin position="949"/>
        <end position="990"/>
    </location>
</feature>
<dbReference type="InterPro" id="IPR001789">
    <property type="entry name" value="Sig_transdc_resp-reg_receiver"/>
</dbReference>
<feature type="domain" description="Response regulatory" evidence="4">
    <location>
        <begin position="483"/>
        <end position="616"/>
    </location>
</feature>
<protein>
    <recommendedName>
        <fullName evidence="4">Response regulatory domain-containing protein</fullName>
    </recommendedName>
</protein>
<feature type="signal peptide" evidence="3">
    <location>
        <begin position="1"/>
        <end position="24"/>
    </location>
</feature>
<evidence type="ECO:0000313" key="5">
    <source>
        <dbReference type="EMBL" id="VTR98005.1"/>
    </source>
</evidence>
<sequence>MRTASFLALALVLALVLDSRDATAQPPKAPVFKPTEIYDKLRTTIDEGKFDVTGIYLDEFLKSNPPDADLLEIERKYGTTTFQALRTIPKYSDDPATEKKIRANIEELNKRAQAAAGKLLYTKERVNKYIANLGKTPEEKEFAQLELKRTGDYAIPYLIEAIRTNPDPDLYSGIIETIPVLEAPTMAGWVAALDGLPADRQYGILSAMAKRRDALNLLQNAQTDFTPNLWRILSGPRSASPTLYDLAEQLVNKVVPGAKADTKRPEAELTALARKFYDRKARFLGVRNNSDGSSPRVPVWVTVDRGGLISITRLDVPVSQAEEYYGLRYARWVLDTKPDYEPAQALILALASERAVERARGGNLAVTEPTAYKLLADAPSSLLTELLTRGLNEKRTALVLATVQALGDRADREAATPPAGTAGKPSLLVRALSYPDHAVQFAAATALLRSPVPVPASAKPAIVEALRRAAATDSGKVGSAKGTVLLADPSKFRGDANASILYGMGYDVEQFTSGRDLLRRVARASDFDLIFIDRHTPNPELIDLISQLTSDTRTAARPVFVIASSDKPKAPTFDQLLVRTGAIIAATGNATISLPPAYIPDPQHSPDEQNRRLQEVQRAREQVVYRAAAERAQRLHRIVDTLSLTLNENQKLLLDLRIQLMTYSILAAEIPVWAGAIPEITVAASQIAAAEIARLQKQIALQPASAAYGTAVASSDLMKLLERFEPDVAKNKASQDRYDFIRSHVDPEELGITIETFRDQAAEARLTRMFKSYPEVKIIPEPYSKLGLESEFKTLYADPMMIPRDPAVKKADARTAIEFIRLMAIGDLPGYELKTTEGELRDAVVLNPDPDIASTAIDALERFKSAAAQQAILQLATKKIGAPPVSLRRKAADAVIRHIRANGKAVTPELVNEVVEQSTPEATPDAELRAKFLTLKGMLAFKAGDFTSQLKGYSPPIVPPEPKKEAEKKEPEQKEPEKKEPEQKDPPPPE</sequence>
<dbReference type="InterPro" id="IPR011006">
    <property type="entry name" value="CheY-like_superfamily"/>
</dbReference>
<accession>A0A6P2DCC3</accession>
<evidence type="ECO:0000256" key="1">
    <source>
        <dbReference type="PROSITE-ProRule" id="PRU00169"/>
    </source>
</evidence>
<evidence type="ECO:0000313" key="6">
    <source>
        <dbReference type="Proteomes" id="UP000464178"/>
    </source>
</evidence>
<dbReference type="EMBL" id="LR593886">
    <property type="protein sequence ID" value="VTR98005.1"/>
    <property type="molecule type" value="Genomic_DNA"/>
</dbReference>
<reference evidence="5 6" key="1">
    <citation type="submission" date="2019-05" db="EMBL/GenBank/DDBJ databases">
        <authorList>
            <consortium name="Science for Life Laboratories"/>
        </authorList>
    </citation>
    <scope>NUCLEOTIDE SEQUENCE [LARGE SCALE GENOMIC DNA]</scope>
    <source>
        <strain evidence="5">Soil9</strain>
    </source>
</reference>
<feature type="modified residue" description="4-aspartylphosphate" evidence="1">
    <location>
        <position position="533"/>
    </location>
</feature>
<dbReference type="AlphaFoldDB" id="A0A6P2DCC3"/>
<organism evidence="5 6">
    <name type="scientific">Gemmata massiliana</name>
    <dbReference type="NCBI Taxonomy" id="1210884"/>
    <lineage>
        <taxon>Bacteria</taxon>
        <taxon>Pseudomonadati</taxon>
        <taxon>Planctomycetota</taxon>
        <taxon>Planctomycetia</taxon>
        <taxon>Gemmatales</taxon>
        <taxon>Gemmataceae</taxon>
        <taxon>Gemmata</taxon>
    </lineage>
</organism>
<dbReference type="GO" id="GO:0000160">
    <property type="term" value="P:phosphorelay signal transduction system"/>
    <property type="evidence" value="ECO:0007669"/>
    <property type="project" value="InterPro"/>
</dbReference>
<gene>
    <name evidence="5" type="ORF">SOIL9_04330</name>
</gene>
<feature type="compositionally biased region" description="Basic and acidic residues" evidence="2">
    <location>
        <begin position="961"/>
        <end position="990"/>
    </location>
</feature>
<dbReference type="SUPFAM" id="SSF52172">
    <property type="entry name" value="CheY-like"/>
    <property type="match status" value="1"/>
</dbReference>
<dbReference type="RefSeq" id="WP_162671452.1">
    <property type="nucleotide sequence ID" value="NZ_LR593886.1"/>
</dbReference>
<dbReference type="KEGG" id="gms:SOIL9_04330"/>
<dbReference type="PROSITE" id="PS50110">
    <property type="entry name" value="RESPONSE_REGULATORY"/>
    <property type="match status" value="1"/>
</dbReference>
<evidence type="ECO:0000256" key="2">
    <source>
        <dbReference type="SAM" id="MobiDB-lite"/>
    </source>
</evidence>